<dbReference type="GO" id="GO:0008670">
    <property type="term" value="F:2,4-dienoyl-CoA reductase (NADPH) activity"/>
    <property type="evidence" value="ECO:0007669"/>
    <property type="project" value="InterPro"/>
</dbReference>
<evidence type="ECO:0000256" key="5">
    <source>
        <dbReference type="ARBA" id="ARBA00048340"/>
    </source>
</evidence>
<dbReference type="PANTHER" id="PTHR43296">
    <property type="entry name" value="PEROXISOMAL 2,4-DIENOYL-COA REDUCTASE"/>
    <property type="match status" value="1"/>
</dbReference>
<sequence length="300" mass="31879">MSKTFQPGLFNGKVLFSTGGRSGISFGIVKKMLSLGCKVAIVGRDAAALQKAADELTEATGSECIACSSDVRDPEAMKVAVGKCIEKFGKIDFVICGAAGNFLSPIDLLSPNAFKTVIEIDLLGTFNTIKATLPFIRQTKGSYIHISATLHYRGIAYQAHVSAAKAGVDALSNVLAVEEGPRGVRSNIVAPDKSLSPCTLHQKLGTDESDKMMHNAIPLGQMGKTQDIASMCCFLFSEEADWITGQVFVVDGGELHTSRPALPYPESVLDPEKFMSIIRDPKKGGGQSKLKAAKQGGPKL</sequence>
<comment type="catalytic activity">
    <reaction evidence="5">
        <text>a (2E,4Z)-dienoyl-CoA + NADPH + H(+) = a 4,5-saturated-(3E)-enoyl-CoA + NADP(+)</text>
        <dbReference type="Rhea" id="RHEA:61892"/>
        <dbReference type="ChEBI" id="CHEBI:15378"/>
        <dbReference type="ChEBI" id="CHEBI:57783"/>
        <dbReference type="ChEBI" id="CHEBI:58349"/>
        <dbReference type="ChEBI" id="CHEBI:85099"/>
        <dbReference type="ChEBI" id="CHEBI:85493"/>
        <dbReference type="EC" id="1.3.1.124"/>
    </reaction>
</comment>
<dbReference type="GO" id="GO:0005777">
    <property type="term" value="C:peroxisome"/>
    <property type="evidence" value="ECO:0007669"/>
    <property type="project" value="TreeGrafter"/>
</dbReference>
<keyword evidence="1" id="KW-0521">NADP</keyword>
<protein>
    <recommendedName>
        <fullName evidence="3">2,4-dienoyl-CoA reductase [(3E)-enoyl-CoA-producing]</fullName>
        <ecNumber evidence="3">1.3.1.124</ecNumber>
    </recommendedName>
</protein>
<dbReference type="CDD" id="cd05369">
    <property type="entry name" value="TER_DECR_SDR_a"/>
    <property type="match status" value="1"/>
</dbReference>
<dbReference type="SUPFAM" id="SSF51735">
    <property type="entry name" value="NAD(P)-binding Rossmann-fold domains"/>
    <property type="match status" value="1"/>
</dbReference>
<evidence type="ECO:0000313" key="7">
    <source>
        <dbReference type="EMBL" id="CED83982.1"/>
    </source>
</evidence>
<feature type="region of interest" description="Disordered" evidence="6">
    <location>
        <begin position="279"/>
        <end position="300"/>
    </location>
</feature>
<dbReference type="PANTHER" id="PTHR43296:SF2">
    <property type="entry name" value="PEROXISOMAL 2,4-DIENOYL-COA REDUCTASE [(3E)-ENOYL-COA-PRODUCING]"/>
    <property type="match status" value="1"/>
</dbReference>
<evidence type="ECO:0000256" key="2">
    <source>
        <dbReference type="ARBA" id="ARBA00023002"/>
    </source>
</evidence>
<dbReference type="AlphaFoldDB" id="A0A0F7SPB3"/>
<evidence type="ECO:0000256" key="6">
    <source>
        <dbReference type="SAM" id="MobiDB-lite"/>
    </source>
</evidence>
<dbReference type="PRINTS" id="PR00081">
    <property type="entry name" value="GDHRDH"/>
</dbReference>
<proteinExistence type="predicted"/>
<evidence type="ECO:0000256" key="4">
    <source>
        <dbReference type="ARBA" id="ARBA00048009"/>
    </source>
</evidence>
<evidence type="ECO:0000256" key="1">
    <source>
        <dbReference type="ARBA" id="ARBA00022857"/>
    </source>
</evidence>
<dbReference type="Gene3D" id="3.40.50.720">
    <property type="entry name" value="NAD(P)-binding Rossmann-like Domain"/>
    <property type="match status" value="1"/>
</dbReference>
<dbReference type="GO" id="GO:0009062">
    <property type="term" value="P:fatty acid catabolic process"/>
    <property type="evidence" value="ECO:0007669"/>
    <property type="project" value="InterPro"/>
</dbReference>
<evidence type="ECO:0000256" key="3">
    <source>
        <dbReference type="ARBA" id="ARBA00026117"/>
    </source>
</evidence>
<keyword evidence="2" id="KW-0560">Oxidoreductase</keyword>
<accession>A0A0F7SPB3</accession>
<dbReference type="InterPro" id="IPR045017">
    <property type="entry name" value="DECR2-like"/>
</dbReference>
<dbReference type="EMBL" id="LN483157">
    <property type="protein sequence ID" value="CED83982.1"/>
    <property type="molecule type" value="Genomic_DNA"/>
</dbReference>
<dbReference type="InterPro" id="IPR002347">
    <property type="entry name" value="SDR_fam"/>
</dbReference>
<dbReference type="InterPro" id="IPR036291">
    <property type="entry name" value="NAD(P)-bd_dom_sf"/>
</dbReference>
<organism evidence="7">
    <name type="scientific">Phaffia rhodozyma</name>
    <name type="common">Yeast</name>
    <name type="synonym">Xanthophyllomyces dendrorhous</name>
    <dbReference type="NCBI Taxonomy" id="264483"/>
    <lineage>
        <taxon>Eukaryota</taxon>
        <taxon>Fungi</taxon>
        <taxon>Dikarya</taxon>
        <taxon>Basidiomycota</taxon>
        <taxon>Agaricomycotina</taxon>
        <taxon>Tremellomycetes</taxon>
        <taxon>Cystofilobasidiales</taxon>
        <taxon>Mrakiaceae</taxon>
        <taxon>Phaffia</taxon>
    </lineage>
</organism>
<name>A0A0F7SPB3_PHARH</name>
<dbReference type="EC" id="1.3.1.124" evidence="3"/>
<comment type="catalytic activity">
    <reaction evidence="4">
        <text>a (2E,4E)-dienoyl-CoA + NADPH + H(+) = a 4,5-saturated-(3E)-enoyl-CoA + NADP(+)</text>
        <dbReference type="Rhea" id="RHEA:45912"/>
        <dbReference type="ChEBI" id="CHEBI:15378"/>
        <dbReference type="ChEBI" id="CHEBI:57783"/>
        <dbReference type="ChEBI" id="CHEBI:58349"/>
        <dbReference type="ChEBI" id="CHEBI:85101"/>
        <dbReference type="ChEBI" id="CHEBI:85493"/>
        <dbReference type="EC" id="1.3.1.124"/>
    </reaction>
</comment>
<reference evidence="7" key="1">
    <citation type="submission" date="2014-08" db="EMBL/GenBank/DDBJ databases">
        <authorList>
            <person name="Sharma Rahul"/>
            <person name="Thines Marco"/>
        </authorList>
    </citation>
    <scope>NUCLEOTIDE SEQUENCE</scope>
</reference>
<dbReference type="Pfam" id="PF13561">
    <property type="entry name" value="adh_short_C2"/>
    <property type="match status" value="1"/>
</dbReference>